<feature type="transmembrane region" description="Helical" evidence="7">
    <location>
        <begin position="65"/>
        <end position="87"/>
    </location>
</feature>
<feature type="domain" description="NADH:quinone oxidoreductase/Mrp antiporter transmembrane" evidence="8">
    <location>
        <begin position="338"/>
        <end position="420"/>
    </location>
</feature>
<dbReference type="EMBL" id="BAABRI010000015">
    <property type="protein sequence ID" value="GAA5483562.1"/>
    <property type="molecule type" value="Genomic_DNA"/>
</dbReference>
<proteinExistence type="inferred from homology"/>
<feature type="domain" description="NADH:quinone oxidoreductase/Mrp antiporter transmembrane" evidence="8">
    <location>
        <begin position="117"/>
        <end position="313"/>
    </location>
</feature>
<evidence type="ECO:0000256" key="2">
    <source>
        <dbReference type="ARBA" id="ARBA00009025"/>
    </source>
</evidence>
<dbReference type="InterPro" id="IPR003918">
    <property type="entry name" value="NADH_UbQ_OxRdtase"/>
</dbReference>
<dbReference type="RefSeq" id="WP_353567672.1">
    <property type="nucleotide sequence ID" value="NZ_BAABRI010000015.1"/>
</dbReference>
<keyword evidence="3 6" id="KW-0812">Transmembrane</keyword>
<dbReference type="InterPro" id="IPR010227">
    <property type="entry name" value="NADH_Q_OxRdtase_chainM/4"/>
</dbReference>
<dbReference type="PRINTS" id="PR01437">
    <property type="entry name" value="NUOXDRDTASE4"/>
</dbReference>
<feature type="transmembrane region" description="Helical" evidence="7">
    <location>
        <begin position="153"/>
        <end position="172"/>
    </location>
</feature>
<feature type="transmembrane region" description="Helical" evidence="7">
    <location>
        <begin position="235"/>
        <end position="253"/>
    </location>
</feature>
<accession>A0ABP9USA7</accession>
<feature type="transmembrane region" description="Helical" evidence="7">
    <location>
        <begin position="299"/>
        <end position="321"/>
    </location>
</feature>
<feature type="transmembrane region" description="Helical" evidence="7">
    <location>
        <begin position="99"/>
        <end position="116"/>
    </location>
</feature>
<evidence type="ECO:0000256" key="5">
    <source>
        <dbReference type="ARBA" id="ARBA00023136"/>
    </source>
</evidence>
<dbReference type="NCBIfam" id="TIGR01972">
    <property type="entry name" value="NDH_I_M"/>
    <property type="match status" value="1"/>
</dbReference>
<feature type="transmembrane region" description="Helical" evidence="7">
    <location>
        <begin position="424"/>
        <end position="448"/>
    </location>
</feature>
<feature type="transmembrane region" description="Helical" evidence="7">
    <location>
        <begin position="341"/>
        <end position="361"/>
    </location>
</feature>
<evidence type="ECO:0000256" key="4">
    <source>
        <dbReference type="ARBA" id="ARBA00022989"/>
    </source>
</evidence>
<organism evidence="9 10">
    <name type="scientific">Haloferula sargassicola</name>
    <dbReference type="NCBI Taxonomy" id="490096"/>
    <lineage>
        <taxon>Bacteria</taxon>
        <taxon>Pseudomonadati</taxon>
        <taxon>Verrucomicrobiota</taxon>
        <taxon>Verrucomicrobiia</taxon>
        <taxon>Verrucomicrobiales</taxon>
        <taxon>Verrucomicrobiaceae</taxon>
        <taxon>Haloferula</taxon>
    </lineage>
</organism>
<keyword evidence="4 7" id="KW-1133">Transmembrane helix</keyword>
<feature type="transmembrane region" description="Helical" evidence="7">
    <location>
        <begin position="122"/>
        <end position="141"/>
    </location>
</feature>
<feature type="transmembrane region" description="Helical" evidence="7">
    <location>
        <begin position="382"/>
        <end position="404"/>
    </location>
</feature>
<comment type="subcellular location">
    <subcellularLocation>
        <location evidence="1">Endomembrane system</location>
        <topology evidence="1">Multi-pass membrane protein</topology>
    </subcellularLocation>
    <subcellularLocation>
        <location evidence="6">Membrane</location>
        <topology evidence="6">Multi-pass membrane protein</topology>
    </subcellularLocation>
</comment>
<evidence type="ECO:0000256" key="1">
    <source>
        <dbReference type="ARBA" id="ARBA00004127"/>
    </source>
</evidence>
<feature type="transmembrane region" description="Helical" evidence="7">
    <location>
        <begin position="192"/>
        <end position="214"/>
    </location>
</feature>
<sequence length="499" mass="52315">MLLALVLIPILAAFAILGGTKPRLAAIAAAGLNLALGLAAAFTPKAGFWNFSLGVVSTPEIHLSLGLYDGMSVIMLLLAVIVTMAAILSGKSPEGREKLYYASSLLISAGAIGAFVATDLFFFYAFHELALIPTFLMIGIMGRGDRRAIAWKITIYLGFGSLVLLAGLLWLANLTGTFSIPQMLENGPVDPAAQKGIAALLIVGFGILISLFPFHSWAAPAYASAPAPTAMLHAGVLKKFGLYGLLRLAIPLVPEGMEAWLTPLCVLLLGNILWVGYVTINQKRLDGVLGNSSVMHMGYIFLAIAALAASYQGEALAGTIVDSEAVTLASAARFTNDLAQPAAVLLMFAHGISIAMAFGLADRIERKTGSLDMADLGGLAKPAPGLAFLFGLVTMASIGLPGLANFAGEVMVFISSFRNYDPAAGLGPVQITCILAIWGVVISAVYGLRAFRRTFQGPVRPTTEGATDLSWCERAPALLLAVVLLAVGIFPNLLLSLLK</sequence>
<evidence type="ECO:0000313" key="9">
    <source>
        <dbReference type="EMBL" id="GAA5483562.1"/>
    </source>
</evidence>
<feature type="transmembrane region" description="Helical" evidence="7">
    <location>
        <begin position="259"/>
        <end position="278"/>
    </location>
</feature>
<gene>
    <name evidence="9" type="primary">ndhD1_2</name>
    <name evidence="9" type="ORF">Hsar01_02796</name>
</gene>
<dbReference type="Proteomes" id="UP001476282">
    <property type="component" value="Unassembled WGS sequence"/>
</dbReference>
<dbReference type="PANTHER" id="PTHR43507:SF4">
    <property type="entry name" value="PROTON-TRANSLOCATING NADH-QUINONE OXIDOREDUCTASE, CHAIN M"/>
    <property type="match status" value="1"/>
</dbReference>
<keyword evidence="10" id="KW-1185">Reference proteome</keyword>
<comment type="caution">
    <text evidence="9">The sequence shown here is derived from an EMBL/GenBank/DDBJ whole genome shotgun (WGS) entry which is preliminary data.</text>
</comment>
<dbReference type="Pfam" id="PF00361">
    <property type="entry name" value="Proton_antipo_M"/>
    <property type="match status" value="2"/>
</dbReference>
<evidence type="ECO:0000259" key="8">
    <source>
        <dbReference type="Pfam" id="PF00361"/>
    </source>
</evidence>
<keyword evidence="5 7" id="KW-0472">Membrane</keyword>
<dbReference type="InterPro" id="IPR001750">
    <property type="entry name" value="ND/Mrp_TM"/>
</dbReference>
<reference evidence="9 10" key="1">
    <citation type="submission" date="2024-02" db="EMBL/GenBank/DDBJ databases">
        <title>Haloferula sargassicola NBRC 104335.</title>
        <authorList>
            <person name="Ichikawa N."/>
            <person name="Katano-Makiyama Y."/>
            <person name="Hidaka K."/>
        </authorList>
    </citation>
    <scope>NUCLEOTIDE SEQUENCE [LARGE SCALE GENOMIC DNA]</scope>
    <source>
        <strain evidence="9 10">NBRC 104335</strain>
    </source>
</reference>
<dbReference type="PANTHER" id="PTHR43507">
    <property type="entry name" value="NADH-UBIQUINONE OXIDOREDUCTASE CHAIN 4"/>
    <property type="match status" value="1"/>
</dbReference>
<feature type="transmembrane region" description="Helical" evidence="7">
    <location>
        <begin position="477"/>
        <end position="498"/>
    </location>
</feature>
<evidence type="ECO:0000256" key="7">
    <source>
        <dbReference type="SAM" id="Phobius"/>
    </source>
</evidence>
<evidence type="ECO:0000313" key="10">
    <source>
        <dbReference type="Proteomes" id="UP001476282"/>
    </source>
</evidence>
<comment type="similarity">
    <text evidence="2">Belongs to the complex I subunit 4 family.</text>
</comment>
<protein>
    <submittedName>
        <fullName evidence="9">NAD(P)H-quinone oxidoreductase chain 4 1</fullName>
    </submittedName>
</protein>
<name>A0ABP9USA7_9BACT</name>
<evidence type="ECO:0000256" key="6">
    <source>
        <dbReference type="RuleBase" id="RU000320"/>
    </source>
</evidence>
<evidence type="ECO:0000256" key="3">
    <source>
        <dbReference type="ARBA" id="ARBA00022692"/>
    </source>
</evidence>